<feature type="non-terminal residue" evidence="2">
    <location>
        <position position="194"/>
    </location>
</feature>
<reference evidence="2 3" key="1">
    <citation type="submission" date="2017-12" db="EMBL/GenBank/DDBJ databases">
        <title>High-resolution comparative analysis of great ape genomes.</title>
        <authorList>
            <person name="Pollen A."/>
            <person name="Hastie A."/>
            <person name="Hormozdiari F."/>
            <person name="Dougherty M."/>
            <person name="Liu R."/>
            <person name="Chaisson M."/>
            <person name="Hoppe E."/>
            <person name="Hill C."/>
            <person name="Pang A."/>
            <person name="Hillier L."/>
            <person name="Baker C."/>
            <person name="Armstrong J."/>
            <person name="Shendure J."/>
            <person name="Paten B."/>
            <person name="Wilson R."/>
            <person name="Chao H."/>
            <person name="Schneider V."/>
            <person name="Ventura M."/>
            <person name="Kronenberg Z."/>
            <person name="Murali S."/>
            <person name="Gordon D."/>
            <person name="Cantsilieris S."/>
            <person name="Munson K."/>
            <person name="Nelson B."/>
            <person name="Raja A."/>
            <person name="Underwood J."/>
            <person name="Diekhans M."/>
            <person name="Fiddes I."/>
            <person name="Haussler D."/>
            <person name="Eichler E."/>
        </authorList>
    </citation>
    <scope>NUCLEOTIDE SEQUENCE [LARGE SCALE GENOMIC DNA]</scope>
    <source>
        <strain evidence="2">Yerkes chimp pedigree #C0471</strain>
    </source>
</reference>
<comment type="caution">
    <text evidence="2">The sequence shown here is derived from an EMBL/GenBank/DDBJ whole genome shotgun (WGS) entry which is preliminary data.</text>
</comment>
<dbReference type="InterPro" id="IPR052793">
    <property type="entry name" value="EJC-associated_protein"/>
</dbReference>
<evidence type="ECO:0000313" key="3">
    <source>
        <dbReference type="Proteomes" id="UP000236370"/>
    </source>
</evidence>
<dbReference type="PANTHER" id="PTHR46589:SF1">
    <property type="entry name" value="APOPTOTIC CHROMATIN CONDENSATION INDUCER IN THE NUCLEUS"/>
    <property type="match status" value="1"/>
</dbReference>
<sequence>MLSESKEGEEKEEVTMDTSENRPENDVPEPPMPIADQVSNDDRPEGSVEDEEKKESSLPKSFKRKISVVSATKGVPAGNSDTEGGQPGRKRRWGASTATTQKKPSISITTESLKEAVVDLHADDSRISEDETERNGDDGTHDKGLKICRTVTQVVPAEGQENGQREEEEEEKEPEAEPPVPPQVSVEVALPPPA</sequence>
<accession>A0A2J8QJY2</accession>
<gene>
    <name evidence="2" type="ORF">CK820_G0029642</name>
</gene>
<feature type="compositionally biased region" description="Polar residues" evidence="1">
    <location>
        <begin position="96"/>
        <end position="111"/>
    </location>
</feature>
<name>A0A2J8QJY2_PANTR</name>
<feature type="compositionally biased region" description="Basic and acidic residues" evidence="1">
    <location>
        <begin position="112"/>
        <end position="145"/>
    </location>
</feature>
<evidence type="ECO:0000256" key="1">
    <source>
        <dbReference type="SAM" id="MobiDB-lite"/>
    </source>
</evidence>
<dbReference type="EMBL" id="NBAG03000032">
    <property type="protein sequence ID" value="PNI96593.1"/>
    <property type="molecule type" value="Genomic_DNA"/>
</dbReference>
<feature type="compositionally biased region" description="Basic and acidic residues" evidence="1">
    <location>
        <begin position="40"/>
        <end position="57"/>
    </location>
</feature>
<dbReference type="AlphaFoldDB" id="A0A2J8QJY2"/>
<feature type="compositionally biased region" description="Acidic residues" evidence="1">
    <location>
        <begin position="166"/>
        <end position="176"/>
    </location>
</feature>
<organism evidence="2 3">
    <name type="scientific">Pan troglodytes</name>
    <name type="common">Chimpanzee</name>
    <dbReference type="NCBI Taxonomy" id="9598"/>
    <lineage>
        <taxon>Eukaryota</taxon>
        <taxon>Metazoa</taxon>
        <taxon>Chordata</taxon>
        <taxon>Craniata</taxon>
        <taxon>Vertebrata</taxon>
        <taxon>Euteleostomi</taxon>
        <taxon>Mammalia</taxon>
        <taxon>Eutheria</taxon>
        <taxon>Euarchontoglires</taxon>
        <taxon>Primates</taxon>
        <taxon>Haplorrhini</taxon>
        <taxon>Catarrhini</taxon>
        <taxon>Hominidae</taxon>
        <taxon>Pan</taxon>
    </lineage>
</organism>
<protein>
    <submittedName>
        <fullName evidence="2">ACIN1 isoform 18</fullName>
    </submittedName>
</protein>
<dbReference type="PANTHER" id="PTHR46589">
    <property type="entry name" value="APOPTOTIC CHROMATIN CONDENSATION INDUCER IN THE NUCLEUS"/>
    <property type="match status" value="1"/>
</dbReference>
<dbReference type="Proteomes" id="UP000236370">
    <property type="component" value="Unassembled WGS sequence"/>
</dbReference>
<evidence type="ECO:0000313" key="2">
    <source>
        <dbReference type="EMBL" id="PNI96593.1"/>
    </source>
</evidence>
<proteinExistence type="predicted"/>
<feature type="region of interest" description="Disordered" evidence="1">
    <location>
        <begin position="1"/>
        <end position="194"/>
    </location>
</feature>